<evidence type="ECO:0000313" key="3">
    <source>
        <dbReference type="Proteomes" id="UP000177273"/>
    </source>
</evidence>
<keyword evidence="1" id="KW-0472">Membrane</keyword>
<comment type="caution">
    <text evidence="2">The sequence shown here is derived from an EMBL/GenBank/DDBJ whole genome shotgun (WGS) entry which is preliminary data.</text>
</comment>
<keyword evidence="1" id="KW-1133">Transmembrane helix</keyword>
<feature type="transmembrane region" description="Helical" evidence="1">
    <location>
        <begin position="116"/>
        <end position="136"/>
    </location>
</feature>
<name>A0A9Q5JG72_9LACT</name>
<dbReference type="AlphaFoldDB" id="A0A9Q5JG72"/>
<proteinExistence type="predicted"/>
<dbReference type="RefSeq" id="WP_070788353.1">
    <property type="nucleotide sequence ID" value="NZ_MKIQ01000028.1"/>
</dbReference>
<feature type="transmembrane region" description="Helical" evidence="1">
    <location>
        <begin position="20"/>
        <end position="38"/>
    </location>
</feature>
<accession>A0A9Q5JG72</accession>
<feature type="transmembrane region" description="Helical" evidence="1">
    <location>
        <begin position="44"/>
        <end position="63"/>
    </location>
</feature>
<sequence>MNQSKKLDKFFNIIEKIFNLTILILGILFVGFSIIGLINLGKDATILFLSLIFLGLTLIFQSLSKLLKDFNKGNTKLKNQMDNLYLASSLFTGLSFVVLALYFYKVNSDSEGLYRILPIGIIFSIMTIFNIGMKIYGKYNSQKTKH</sequence>
<evidence type="ECO:0000256" key="1">
    <source>
        <dbReference type="SAM" id="Phobius"/>
    </source>
</evidence>
<protein>
    <submittedName>
        <fullName evidence="2">Uncharacterized protein</fullName>
    </submittedName>
</protein>
<keyword evidence="1" id="KW-0812">Transmembrane</keyword>
<dbReference type="Proteomes" id="UP000177273">
    <property type="component" value="Unassembled WGS sequence"/>
</dbReference>
<feature type="transmembrane region" description="Helical" evidence="1">
    <location>
        <begin position="84"/>
        <end position="104"/>
    </location>
</feature>
<reference evidence="3" key="1">
    <citation type="submission" date="2016-09" db="EMBL/GenBank/DDBJ databases">
        <title>Draft genome sequence of a novel species of the family Streptococcaceae isolated from flowers.</title>
        <authorList>
            <person name="Chuah L.-O."/>
            <person name="Yap K.-P."/>
            <person name="Thong K.L."/>
            <person name="Liong M.T."/>
            <person name="Ahmad R."/>
            <person name="Rusul G."/>
        </authorList>
    </citation>
    <scope>NUCLEOTIDE SEQUENCE [LARGE SCALE GENOMIC DNA]</scope>
    <source>
        <strain evidence="3">HibF3</strain>
    </source>
</reference>
<dbReference type="EMBL" id="MKIQ01000028">
    <property type="protein sequence ID" value="OFI46416.1"/>
    <property type="molecule type" value="Genomic_DNA"/>
</dbReference>
<keyword evidence="3" id="KW-1185">Reference proteome</keyword>
<evidence type="ECO:0000313" key="2">
    <source>
        <dbReference type="EMBL" id="OFI46416.1"/>
    </source>
</evidence>
<gene>
    <name evidence="2" type="ORF">BG262_05215</name>
</gene>
<dbReference type="OrthoDB" id="9837671at2"/>
<organism evidence="2 3">
    <name type="scientific">Floricoccus penangensis</name>
    <dbReference type="NCBI Taxonomy" id="1859475"/>
    <lineage>
        <taxon>Bacteria</taxon>
        <taxon>Bacillati</taxon>
        <taxon>Bacillota</taxon>
        <taxon>Bacilli</taxon>
        <taxon>Lactobacillales</taxon>
        <taxon>Streptococcaceae</taxon>
        <taxon>Floricoccus</taxon>
    </lineage>
</organism>